<dbReference type="Gramene" id="CMN027CT">
    <property type="protein sequence ID" value="CMN027CT"/>
    <property type="gene ID" value="CMN027C"/>
</dbReference>
<keyword evidence="10" id="KW-1185">Reference proteome</keyword>
<dbReference type="GO" id="GO:0031267">
    <property type="term" value="F:small GTPase binding"/>
    <property type="evidence" value="ECO:0007669"/>
    <property type="project" value="InterPro"/>
</dbReference>
<evidence type="ECO:0000256" key="4">
    <source>
        <dbReference type="ARBA" id="ARBA00022448"/>
    </source>
</evidence>
<dbReference type="HOGENOM" id="CLU_009614_0_0_1"/>
<dbReference type="GO" id="GO:0006606">
    <property type="term" value="P:protein import into nucleus"/>
    <property type="evidence" value="ECO:0007669"/>
    <property type="project" value="TreeGrafter"/>
</dbReference>
<dbReference type="Proteomes" id="UP000007014">
    <property type="component" value="Chromosome 14"/>
</dbReference>
<dbReference type="Gene3D" id="1.25.10.10">
    <property type="entry name" value="Leucine-rich Repeat Variant"/>
    <property type="match status" value="1"/>
</dbReference>
<evidence type="ECO:0000256" key="1">
    <source>
        <dbReference type="ARBA" id="ARBA00004123"/>
    </source>
</evidence>
<dbReference type="InterPro" id="IPR013713">
    <property type="entry name" value="XPO2_central"/>
</dbReference>
<gene>
    <name evidence="9" type="ORF">CYME_CMN027C</name>
</gene>
<dbReference type="GO" id="GO:0005829">
    <property type="term" value="C:cytosol"/>
    <property type="evidence" value="ECO:0007669"/>
    <property type="project" value="TreeGrafter"/>
</dbReference>
<keyword evidence="4" id="KW-0813">Transport</keyword>
<proteinExistence type="inferred from homology"/>
<reference evidence="9 10" key="1">
    <citation type="journal article" date="2004" name="Nature">
        <title>Genome sequence of the ultrasmall unicellular red alga Cyanidioschyzon merolae 10D.</title>
        <authorList>
            <person name="Matsuzaki M."/>
            <person name="Misumi O."/>
            <person name="Shin-i T."/>
            <person name="Maruyama S."/>
            <person name="Takahara M."/>
            <person name="Miyagishima S."/>
            <person name="Mori T."/>
            <person name="Nishida K."/>
            <person name="Yagisawa F."/>
            <person name="Nishida K."/>
            <person name="Yoshida Y."/>
            <person name="Nishimura Y."/>
            <person name="Nakao S."/>
            <person name="Kobayashi T."/>
            <person name="Momoyama Y."/>
            <person name="Higashiyama T."/>
            <person name="Minoda A."/>
            <person name="Sano M."/>
            <person name="Nomoto H."/>
            <person name="Oishi K."/>
            <person name="Hayashi H."/>
            <person name="Ohta F."/>
            <person name="Nishizaka S."/>
            <person name="Haga S."/>
            <person name="Miura S."/>
            <person name="Morishita T."/>
            <person name="Kabeya Y."/>
            <person name="Terasawa K."/>
            <person name="Suzuki Y."/>
            <person name="Ishii Y."/>
            <person name="Asakawa S."/>
            <person name="Takano H."/>
            <person name="Ohta N."/>
            <person name="Kuroiwa H."/>
            <person name="Tanaka K."/>
            <person name="Shimizu N."/>
            <person name="Sugano S."/>
            <person name="Sato N."/>
            <person name="Nozaki H."/>
            <person name="Ogasawara N."/>
            <person name="Kohara Y."/>
            <person name="Kuroiwa T."/>
        </authorList>
    </citation>
    <scope>NUCLEOTIDE SEQUENCE [LARGE SCALE GENOMIC DNA]</scope>
    <source>
        <strain evidence="9 10">10D</strain>
    </source>
</reference>
<dbReference type="Pfam" id="PF03378">
    <property type="entry name" value="CAS_CSE1"/>
    <property type="match status" value="1"/>
</dbReference>
<dbReference type="PANTHER" id="PTHR10997:SF8">
    <property type="entry name" value="EXPORTIN-2"/>
    <property type="match status" value="1"/>
</dbReference>
<dbReference type="EMBL" id="AP006496">
    <property type="protein sequence ID" value="BAM81169.1"/>
    <property type="molecule type" value="Genomic_DNA"/>
</dbReference>
<evidence type="ECO:0000313" key="10">
    <source>
        <dbReference type="Proteomes" id="UP000007014"/>
    </source>
</evidence>
<reference evidence="9 10" key="2">
    <citation type="journal article" date="2007" name="BMC Biol.">
        <title>A 100%-complete sequence reveals unusually simple genomic features in the hot-spring red alga Cyanidioschyzon merolae.</title>
        <authorList>
            <person name="Nozaki H."/>
            <person name="Takano H."/>
            <person name="Misumi O."/>
            <person name="Terasawa K."/>
            <person name="Matsuzaki M."/>
            <person name="Maruyama S."/>
            <person name="Nishida K."/>
            <person name="Yagisawa F."/>
            <person name="Yoshida Y."/>
            <person name="Fujiwara T."/>
            <person name="Takio S."/>
            <person name="Tamura K."/>
            <person name="Chung S.J."/>
            <person name="Nakamura S."/>
            <person name="Kuroiwa H."/>
            <person name="Tanaka K."/>
            <person name="Sato N."/>
            <person name="Kuroiwa T."/>
        </authorList>
    </citation>
    <scope>NUCLEOTIDE SEQUENCE [LARGE SCALE GENOMIC DNA]</scope>
    <source>
        <strain evidence="9 10">10D</strain>
    </source>
</reference>
<evidence type="ECO:0000256" key="2">
    <source>
        <dbReference type="ARBA" id="ARBA00004496"/>
    </source>
</evidence>
<name>M1V934_CYAM1</name>
<dbReference type="eggNOG" id="KOG1992">
    <property type="taxonomic scope" value="Eukaryota"/>
</dbReference>
<dbReference type="InterPro" id="IPR005043">
    <property type="entry name" value="XPO2_C"/>
</dbReference>
<dbReference type="OrthoDB" id="3268246at2759"/>
<comment type="subcellular location">
    <subcellularLocation>
        <location evidence="2">Cytoplasm</location>
    </subcellularLocation>
    <subcellularLocation>
        <location evidence="1">Nucleus</location>
    </subcellularLocation>
</comment>
<feature type="domain" description="Importin N-terminal" evidence="8">
    <location>
        <begin position="22"/>
        <end position="99"/>
    </location>
</feature>
<evidence type="ECO:0000256" key="5">
    <source>
        <dbReference type="ARBA" id="ARBA00022490"/>
    </source>
</evidence>
<dbReference type="Pfam" id="PF08506">
    <property type="entry name" value="Cse1"/>
    <property type="match status" value="2"/>
</dbReference>
<evidence type="ECO:0000256" key="7">
    <source>
        <dbReference type="ARBA" id="ARBA00023242"/>
    </source>
</evidence>
<dbReference type="GO" id="GO:0006611">
    <property type="term" value="P:protein export from nucleus"/>
    <property type="evidence" value="ECO:0007669"/>
    <property type="project" value="TreeGrafter"/>
</dbReference>
<keyword evidence="7" id="KW-0539">Nucleus</keyword>
<keyword evidence="5" id="KW-0963">Cytoplasm</keyword>
<comment type="similarity">
    <text evidence="3">Belongs to the XPO2/CSE1 family.</text>
</comment>
<dbReference type="GO" id="GO:0005635">
    <property type="term" value="C:nuclear envelope"/>
    <property type="evidence" value="ECO:0007669"/>
    <property type="project" value="TreeGrafter"/>
</dbReference>
<dbReference type="SMART" id="SM00913">
    <property type="entry name" value="IBN_N"/>
    <property type="match status" value="1"/>
</dbReference>
<dbReference type="GO" id="GO:0005049">
    <property type="term" value="F:nuclear export signal receptor activity"/>
    <property type="evidence" value="ECO:0007669"/>
    <property type="project" value="TreeGrafter"/>
</dbReference>
<evidence type="ECO:0000256" key="3">
    <source>
        <dbReference type="ARBA" id="ARBA00008669"/>
    </source>
</evidence>
<organism evidence="9 10">
    <name type="scientific">Cyanidioschyzon merolae (strain NIES-3377 / 10D)</name>
    <name type="common">Unicellular red alga</name>
    <dbReference type="NCBI Taxonomy" id="280699"/>
    <lineage>
        <taxon>Eukaryota</taxon>
        <taxon>Rhodophyta</taxon>
        <taxon>Bangiophyceae</taxon>
        <taxon>Cyanidiales</taxon>
        <taxon>Cyanidiaceae</taxon>
        <taxon>Cyanidioschyzon</taxon>
    </lineage>
</organism>
<dbReference type="InterPro" id="IPR011989">
    <property type="entry name" value="ARM-like"/>
</dbReference>
<keyword evidence="6" id="KW-0653">Protein transport</keyword>
<dbReference type="PROSITE" id="PS50166">
    <property type="entry name" value="IMPORTIN_B_NT"/>
    <property type="match status" value="1"/>
</dbReference>
<evidence type="ECO:0000259" key="8">
    <source>
        <dbReference type="PROSITE" id="PS50166"/>
    </source>
</evidence>
<dbReference type="RefSeq" id="XP_005537205.1">
    <property type="nucleotide sequence ID" value="XM_005537148.1"/>
</dbReference>
<dbReference type="SUPFAM" id="SSF48371">
    <property type="entry name" value="ARM repeat"/>
    <property type="match status" value="1"/>
</dbReference>
<evidence type="ECO:0000313" key="9">
    <source>
        <dbReference type="EMBL" id="BAM81169.1"/>
    </source>
</evidence>
<accession>M1V934</accession>
<dbReference type="Pfam" id="PF03810">
    <property type="entry name" value="IBN_N"/>
    <property type="match status" value="1"/>
</dbReference>
<dbReference type="OMA" id="APIMDSE"/>
<dbReference type="GeneID" id="16995252"/>
<evidence type="ECO:0000256" key="6">
    <source>
        <dbReference type="ARBA" id="ARBA00022927"/>
    </source>
</evidence>
<dbReference type="PANTHER" id="PTHR10997">
    <property type="entry name" value="IMPORTIN-7, 8, 11"/>
    <property type="match status" value="1"/>
</dbReference>
<dbReference type="InterPro" id="IPR016024">
    <property type="entry name" value="ARM-type_fold"/>
</dbReference>
<dbReference type="STRING" id="280699.M1V934"/>
<dbReference type="InterPro" id="IPR001494">
    <property type="entry name" value="Importin-beta_N"/>
</dbReference>
<dbReference type="AlphaFoldDB" id="M1V934"/>
<protein>
    <submittedName>
        <fullName evidence="9">Probable chromosome segregation protein CSE1</fullName>
    </submittedName>
</protein>
<sequence>MDDLYSYVLATLSPVTETRRGAEAVLESASSKPGFLAQLLQLIASAEADPVAATQAGSAVAVRQAAAIYFKNVVKRRWEDESPTDRAALRAMILPLTTVRQAAVRRQLIEAVAVIAAQDFPHNWPELLPFVSGGLERCVEQPFEHWDSALLLGSLETLEALVERYRHETRSDPLFQEILLVLQATQSLLLRLFQRLCMFWRSGSNPLETATATLVLSAMQHITEIFYSLNYQDLPEFFEDHMAEWMSEFGWILQADQALSDAPTTAGLSAPAASSAAGAAYNLDSDDEAEPAPLDTLQARIIECLILYAEKYEEEFRSLLPNFLTTICVLLVHRGLRSRYDSVVIAGIRFLTTIARGVDHLLLLHTLIEASESASGTSLLHYVCERVVAPNMQLRQADLDLFSEMPRDFIRLELDGSDVSNRRRAAGELLRALLERFEERIVHVFSGYVRSMLEACESDPRHNWRQKVNAILIVAALSWRAGTRTSGAVNTSEFIDVASFTKTHILPEITQVVSQTKRQRSPPLLTAEALKFLLMFRTRLTAADLKGLEPYLVRLLDDADPVVHSYAARFLERVLASAHQEPQMQQLKMDSSQIKPCIEAIARQMVRDPENEYLMKLLLQLAAFVPVKEGPAVAQLLVMDLEQHLGGYANALYAHNLFETLVLLLRHAGVSAIESLLFPVFERILQQDIVELAPYVFQTLGQMVLWRDEGLTPAYQRLVPPLLAPPLWDRHSYIPSMVSLLVCFLRTSPDLLCDAEHLPRVLGVFQRLVAFRAHDHDGLRLLSAIVDACASGDRLDAYLGAILQVLFLRLQNARTPKFVRHLLPFMARFIVRLGAAKILRAADALQPALLEHFLEQVWVPELAAPERSPVLCDPLMGKTICCAMIMTADARPALWVKLLDTILACCLVVEAQLGPASAPPNSRVQARHAERNLHPDDAADVEEQFILDYSVEHAELRCAQIPPLDPCPEVTHPLRLAFRSLHQHCGSSIDTVKFVTTHCRPECARLALEQMPSDAV</sequence>
<dbReference type="KEGG" id="cme:CYME_CMN027C"/>